<accession>A0A0B3WSK0</accession>
<feature type="transmembrane region" description="Helical" evidence="1">
    <location>
        <begin position="119"/>
        <end position="138"/>
    </location>
</feature>
<feature type="transmembrane region" description="Helical" evidence="1">
    <location>
        <begin position="44"/>
        <end position="60"/>
    </location>
</feature>
<keyword evidence="1" id="KW-0812">Transmembrane</keyword>
<keyword evidence="3" id="KW-1185">Reference proteome</keyword>
<evidence type="ECO:0000313" key="2">
    <source>
        <dbReference type="EMBL" id="KHS57535.1"/>
    </source>
</evidence>
<feature type="transmembrane region" description="Helical" evidence="1">
    <location>
        <begin position="144"/>
        <end position="168"/>
    </location>
</feature>
<dbReference type="EMBL" id="JWHR01000071">
    <property type="protein sequence ID" value="KHS57535.1"/>
    <property type="molecule type" value="Genomic_DNA"/>
</dbReference>
<proteinExistence type="predicted"/>
<reference evidence="2 3" key="1">
    <citation type="submission" date="2014-12" db="EMBL/GenBank/DDBJ databases">
        <title>Draft genome sequence of Terrisporobacter sp. 08-306576, isolated from the blood culture of a bacteremia patient.</title>
        <authorList>
            <person name="Lund L.C."/>
            <person name="Sydenham T.V."/>
            <person name="Hogh S.V."/>
            <person name="Skov M.N."/>
            <person name="Kemp M."/>
            <person name="Justesen U.S."/>
        </authorList>
    </citation>
    <scope>NUCLEOTIDE SEQUENCE [LARGE SCALE GENOMIC DNA]</scope>
    <source>
        <strain evidence="2 3">08-306576</strain>
    </source>
</reference>
<dbReference type="OrthoDB" id="1769846at2"/>
<protein>
    <recommendedName>
        <fullName evidence="4">DUF3278 domain-containing protein</fullName>
    </recommendedName>
</protein>
<sequence>MKKKDINLAGTNIYLNRAGNTVYYNVFDKKGYIVGHKIEQKFRLFYYRYFIVIALLVLLGDYFKTFGNTLLVGAVAVVITEIYFRKVFLKKLKSINDFKRERKVSKIEMIIKSEEKEKTIMKICAYIVLSVLIVINAIQQNYNSAFMILSILAAVYAVYSAVINGVAISKMNGK</sequence>
<comment type="caution">
    <text evidence="2">The sequence shown here is derived from an EMBL/GenBank/DDBJ whole genome shotgun (WGS) entry which is preliminary data.</text>
</comment>
<name>A0A0B3WSK0_9FIRM</name>
<evidence type="ECO:0000313" key="3">
    <source>
        <dbReference type="Proteomes" id="UP000031189"/>
    </source>
</evidence>
<dbReference type="STRING" id="1577792.QX51_07840"/>
<evidence type="ECO:0008006" key="4">
    <source>
        <dbReference type="Google" id="ProtNLM"/>
    </source>
</evidence>
<gene>
    <name evidence="2" type="ORF">QX51_07840</name>
</gene>
<feature type="transmembrane region" description="Helical" evidence="1">
    <location>
        <begin position="66"/>
        <end position="84"/>
    </location>
</feature>
<keyword evidence="1" id="KW-1133">Transmembrane helix</keyword>
<dbReference type="AlphaFoldDB" id="A0A0B3WSK0"/>
<dbReference type="Proteomes" id="UP000031189">
    <property type="component" value="Unassembled WGS sequence"/>
</dbReference>
<keyword evidence="1" id="KW-0472">Membrane</keyword>
<evidence type="ECO:0000256" key="1">
    <source>
        <dbReference type="SAM" id="Phobius"/>
    </source>
</evidence>
<organism evidence="2 3">
    <name type="scientific">Terrisporobacter othiniensis</name>
    <dbReference type="NCBI Taxonomy" id="1577792"/>
    <lineage>
        <taxon>Bacteria</taxon>
        <taxon>Bacillati</taxon>
        <taxon>Bacillota</taxon>
        <taxon>Clostridia</taxon>
        <taxon>Peptostreptococcales</taxon>
        <taxon>Peptostreptococcaceae</taxon>
        <taxon>Terrisporobacter</taxon>
    </lineage>
</organism>
<dbReference type="RefSeq" id="WP_039679355.1">
    <property type="nucleotide sequence ID" value="NZ_JAWGXO010000021.1"/>
</dbReference>